<comment type="similarity">
    <text evidence="1">Belongs to the TCAB1 family.</text>
</comment>
<evidence type="ECO:0000256" key="2">
    <source>
        <dbReference type="ARBA" id="ARBA00041558"/>
    </source>
</evidence>
<proteinExistence type="inferred from homology"/>
<keyword evidence="5" id="KW-1185">Reference proteome</keyword>
<feature type="non-terminal residue" evidence="4">
    <location>
        <position position="1"/>
    </location>
</feature>
<feature type="compositionally biased region" description="Basic and acidic residues" evidence="3">
    <location>
        <begin position="557"/>
        <end position="583"/>
    </location>
</feature>
<evidence type="ECO:0000256" key="3">
    <source>
        <dbReference type="SAM" id="MobiDB-lite"/>
    </source>
</evidence>
<dbReference type="GO" id="GO:0003723">
    <property type="term" value="F:RNA binding"/>
    <property type="evidence" value="ECO:0007669"/>
    <property type="project" value="TreeGrafter"/>
</dbReference>
<reference evidence="5" key="1">
    <citation type="submission" date="2022-10" db="EMBL/GenBank/DDBJ databases">
        <title>Genome assembly of Pristionchus species.</title>
        <authorList>
            <person name="Yoshida K."/>
            <person name="Sommer R.J."/>
        </authorList>
    </citation>
    <scope>NUCLEOTIDE SEQUENCE [LARGE SCALE GENOMIC DNA]</scope>
    <source>
        <strain evidence="5">RS5460</strain>
    </source>
</reference>
<dbReference type="AlphaFoldDB" id="A0AAN4Z5G8"/>
<evidence type="ECO:0000313" key="4">
    <source>
        <dbReference type="EMBL" id="GMR31570.1"/>
    </source>
</evidence>
<dbReference type="PANTHER" id="PTHR13211:SF0">
    <property type="entry name" value="TELOMERASE CAJAL BODY PROTEIN 1"/>
    <property type="match status" value="1"/>
</dbReference>
<dbReference type="Pfam" id="PF00400">
    <property type="entry name" value="WD40"/>
    <property type="match status" value="2"/>
</dbReference>
<evidence type="ECO:0000313" key="5">
    <source>
        <dbReference type="Proteomes" id="UP001328107"/>
    </source>
</evidence>
<dbReference type="GO" id="GO:0030576">
    <property type="term" value="P:Cajal body organization"/>
    <property type="evidence" value="ECO:0007669"/>
    <property type="project" value="TreeGrafter"/>
</dbReference>
<organism evidence="4 5">
    <name type="scientific">Pristionchus mayeri</name>
    <dbReference type="NCBI Taxonomy" id="1317129"/>
    <lineage>
        <taxon>Eukaryota</taxon>
        <taxon>Metazoa</taxon>
        <taxon>Ecdysozoa</taxon>
        <taxon>Nematoda</taxon>
        <taxon>Chromadorea</taxon>
        <taxon>Rhabditida</taxon>
        <taxon>Rhabditina</taxon>
        <taxon>Diplogasteromorpha</taxon>
        <taxon>Diplogasteroidea</taxon>
        <taxon>Neodiplogasteridae</taxon>
        <taxon>Pristionchus</taxon>
    </lineage>
</organism>
<feature type="region of interest" description="Disordered" evidence="3">
    <location>
        <begin position="550"/>
        <end position="587"/>
    </location>
</feature>
<protein>
    <recommendedName>
        <fullName evidence="2">WD repeat-containing protein 79</fullName>
    </recommendedName>
</protein>
<accession>A0AAN4Z5G8</accession>
<name>A0AAN4Z5G8_9BILA</name>
<dbReference type="Proteomes" id="UP001328107">
    <property type="component" value="Unassembled WGS sequence"/>
</dbReference>
<dbReference type="InterPro" id="IPR036322">
    <property type="entry name" value="WD40_repeat_dom_sf"/>
</dbReference>
<dbReference type="SMART" id="SM00320">
    <property type="entry name" value="WD40"/>
    <property type="match status" value="7"/>
</dbReference>
<dbReference type="InterPro" id="IPR015943">
    <property type="entry name" value="WD40/YVTN_repeat-like_dom_sf"/>
</dbReference>
<dbReference type="Gene3D" id="2.130.10.10">
    <property type="entry name" value="YVTN repeat-like/Quinoprotein amine dehydrogenase"/>
    <property type="match status" value="2"/>
</dbReference>
<dbReference type="InterPro" id="IPR001680">
    <property type="entry name" value="WD40_rpt"/>
</dbReference>
<comment type="caution">
    <text evidence="4">The sequence shown here is derived from an EMBL/GenBank/DDBJ whole genome shotgun (WGS) entry which is preliminary data.</text>
</comment>
<dbReference type="PANTHER" id="PTHR13211">
    <property type="entry name" value="TELOMERASE CAJAL BODY PROTEIN 1"/>
    <property type="match status" value="1"/>
</dbReference>
<dbReference type="GO" id="GO:0015030">
    <property type="term" value="C:Cajal body"/>
    <property type="evidence" value="ECO:0007669"/>
    <property type="project" value="TreeGrafter"/>
</dbReference>
<sequence length="594" mass="65237">ETGVEALDIVPVEATVIPPADSQFSVVDQPIDSATVPSTSESTSSEASTVVTVEATTVDTTVPPTEASVEGEPIDGVPTPTVVEVRQERRQLRVLSGMAAMLAMMRDGGGEEDKTEEEAAPAVVPPSVVVAAPAAPVEAAAAAEQVPAAVAAAVEKKAEPVGEGGRKLNRQERRAMMRAQGMFEENAKKAEEQREEENKIEPAPTVGKRRRVCMETVNVSASAFFTESRVFSDLPTPSGYQPVVYGNNYVRSVQFSSGGRNLATTSQDRHLRLFKFDEEKCETFLTVSLPLGGLIYDAAWHPREEWVATSSRDHPIHLWNEEGERVVSFRGINHLDELSSANTLRFAVDGSRLYAGYHKYLRIFDLNRPGRQTREIKTWSRESGGQRALLSCIGVHPLYEGVIAVGCYGRSIGLYSDKSKSVECLFEIGHSALTQLEYSIDGLRLYAATRNDSAIVCYDLRNPGRSLFSLDRPGHTNQSFAFDLDGSDRFLFSGSSTGEVLVFDVKTGESQPKQRVKATESALVGVSVHPSRALLATCCGERIYRVMELSEDEEEGEERKKARMEEGGEGERRHTEEYKEGKQPLDNGFHIWKI</sequence>
<dbReference type="InterPro" id="IPR051150">
    <property type="entry name" value="SWT21/TCAB1_mRNA_Telomere"/>
</dbReference>
<dbReference type="EMBL" id="BTRK01000001">
    <property type="protein sequence ID" value="GMR31570.1"/>
    <property type="molecule type" value="Genomic_DNA"/>
</dbReference>
<dbReference type="SUPFAM" id="SSF50978">
    <property type="entry name" value="WD40 repeat-like"/>
    <property type="match status" value="1"/>
</dbReference>
<gene>
    <name evidence="4" type="ORF">PMAYCL1PPCAC_01765</name>
</gene>
<evidence type="ECO:0000256" key="1">
    <source>
        <dbReference type="ARBA" id="ARBA00038279"/>
    </source>
</evidence>